<dbReference type="AlphaFoldDB" id="W4JPI6"/>
<dbReference type="KEGG" id="hir:HETIRDRAFT_330925"/>
<dbReference type="EMBL" id="KI925466">
    <property type="protein sequence ID" value="ETW75487.1"/>
    <property type="molecule type" value="Genomic_DNA"/>
</dbReference>
<organism evidence="2 3">
    <name type="scientific">Heterobasidion irregulare (strain TC 32-1)</name>
    <dbReference type="NCBI Taxonomy" id="747525"/>
    <lineage>
        <taxon>Eukaryota</taxon>
        <taxon>Fungi</taxon>
        <taxon>Dikarya</taxon>
        <taxon>Basidiomycota</taxon>
        <taxon>Agaricomycotina</taxon>
        <taxon>Agaricomycetes</taxon>
        <taxon>Russulales</taxon>
        <taxon>Bondarzewiaceae</taxon>
        <taxon>Heterobasidion</taxon>
        <taxon>Heterobasidion annosum species complex</taxon>
    </lineage>
</organism>
<evidence type="ECO:0000313" key="2">
    <source>
        <dbReference type="EMBL" id="ETW75487.1"/>
    </source>
</evidence>
<name>W4JPI6_HETIT</name>
<dbReference type="HOGENOM" id="CLU_1943117_0_0_1"/>
<keyword evidence="3" id="KW-1185">Reference proteome</keyword>
<accession>W4JPI6</accession>
<keyword evidence="1" id="KW-1133">Transmembrane helix</keyword>
<feature type="transmembrane region" description="Helical" evidence="1">
    <location>
        <begin position="66"/>
        <end position="85"/>
    </location>
</feature>
<keyword evidence="1" id="KW-0812">Transmembrane</keyword>
<gene>
    <name evidence="2" type="ORF">HETIRDRAFT_330925</name>
</gene>
<dbReference type="RefSeq" id="XP_009552899.1">
    <property type="nucleotide sequence ID" value="XM_009554604.1"/>
</dbReference>
<evidence type="ECO:0000313" key="3">
    <source>
        <dbReference type="Proteomes" id="UP000030671"/>
    </source>
</evidence>
<keyword evidence="1" id="KW-0472">Membrane</keyword>
<dbReference type="InParanoid" id="W4JPI6"/>
<feature type="non-terminal residue" evidence="2">
    <location>
        <position position="1"/>
    </location>
</feature>
<evidence type="ECO:0000256" key="1">
    <source>
        <dbReference type="SAM" id="Phobius"/>
    </source>
</evidence>
<dbReference type="GeneID" id="20671625"/>
<protein>
    <submittedName>
        <fullName evidence="2">Uncharacterized protein</fullName>
    </submittedName>
</protein>
<proteinExistence type="predicted"/>
<sequence length="130" mass="14565">LGAHLTSTLISCLIFYLRALFTIKTYIQLWNKPAFAPHSSELICTLLNHRNCLCQLLKTCHPHCSASFAFVLVSLLVPLSSLIYCQSPVWLLKHVVVSCDTTFSLLTALPTRPTEHSVGVWRSPETVWAL</sequence>
<dbReference type="Proteomes" id="UP000030671">
    <property type="component" value="Unassembled WGS sequence"/>
</dbReference>
<reference evidence="2 3" key="1">
    <citation type="journal article" date="2012" name="New Phytol.">
        <title>Insight into trade-off between wood decay and parasitism from the genome of a fungal forest pathogen.</title>
        <authorList>
            <person name="Olson A."/>
            <person name="Aerts A."/>
            <person name="Asiegbu F."/>
            <person name="Belbahri L."/>
            <person name="Bouzid O."/>
            <person name="Broberg A."/>
            <person name="Canback B."/>
            <person name="Coutinho P.M."/>
            <person name="Cullen D."/>
            <person name="Dalman K."/>
            <person name="Deflorio G."/>
            <person name="van Diepen L.T."/>
            <person name="Dunand C."/>
            <person name="Duplessis S."/>
            <person name="Durling M."/>
            <person name="Gonthier P."/>
            <person name="Grimwood J."/>
            <person name="Fossdal C.G."/>
            <person name="Hansson D."/>
            <person name="Henrissat B."/>
            <person name="Hietala A."/>
            <person name="Himmelstrand K."/>
            <person name="Hoffmeister D."/>
            <person name="Hogberg N."/>
            <person name="James T.Y."/>
            <person name="Karlsson M."/>
            <person name="Kohler A."/>
            <person name="Kues U."/>
            <person name="Lee Y.H."/>
            <person name="Lin Y.C."/>
            <person name="Lind M."/>
            <person name="Lindquist E."/>
            <person name="Lombard V."/>
            <person name="Lucas S."/>
            <person name="Lunden K."/>
            <person name="Morin E."/>
            <person name="Murat C."/>
            <person name="Park J."/>
            <person name="Raffaello T."/>
            <person name="Rouze P."/>
            <person name="Salamov A."/>
            <person name="Schmutz J."/>
            <person name="Solheim H."/>
            <person name="Stahlberg J."/>
            <person name="Velez H."/>
            <person name="de Vries R.P."/>
            <person name="Wiebenga A."/>
            <person name="Woodward S."/>
            <person name="Yakovlev I."/>
            <person name="Garbelotto M."/>
            <person name="Martin F."/>
            <person name="Grigoriev I.V."/>
            <person name="Stenlid J."/>
        </authorList>
    </citation>
    <scope>NUCLEOTIDE SEQUENCE [LARGE SCALE GENOMIC DNA]</scope>
    <source>
        <strain evidence="2 3">TC 32-1</strain>
    </source>
</reference>